<feature type="compositionally biased region" description="Basic residues" evidence="2">
    <location>
        <begin position="178"/>
        <end position="187"/>
    </location>
</feature>
<feature type="region of interest" description="Disordered" evidence="2">
    <location>
        <begin position="122"/>
        <end position="187"/>
    </location>
</feature>
<dbReference type="InterPro" id="IPR041920">
    <property type="entry name" value="ROS/MUCR_sf"/>
</dbReference>
<accession>A0ABV9NHC8</accession>
<reference evidence="4" key="1">
    <citation type="journal article" date="2019" name="Int. J. Syst. Evol. Microbiol.">
        <title>The Global Catalogue of Microorganisms (GCM) 10K type strain sequencing project: providing services to taxonomists for standard genome sequencing and annotation.</title>
        <authorList>
            <consortium name="The Broad Institute Genomics Platform"/>
            <consortium name="The Broad Institute Genome Sequencing Center for Infectious Disease"/>
            <person name="Wu L."/>
            <person name="Ma J."/>
        </authorList>
    </citation>
    <scope>NUCLEOTIDE SEQUENCE [LARGE SCALE GENOMIC DNA]</scope>
    <source>
        <strain evidence="4">CCUG 62981</strain>
    </source>
</reference>
<comment type="caution">
    <text evidence="3">The sequence shown here is derived from an EMBL/GenBank/DDBJ whole genome shotgun (WGS) entry which is preliminary data.</text>
</comment>
<evidence type="ECO:0000256" key="2">
    <source>
        <dbReference type="SAM" id="MobiDB-lite"/>
    </source>
</evidence>
<evidence type="ECO:0000256" key="1">
    <source>
        <dbReference type="ARBA" id="ARBA00007031"/>
    </source>
</evidence>
<keyword evidence="4" id="KW-1185">Reference proteome</keyword>
<dbReference type="EMBL" id="JBHSGQ010000007">
    <property type="protein sequence ID" value="MFC4726103.1"/>
    <property type="molecule type" value="Genomic_DNA"/>
</dbReference>
<evidence type="ECO:0000313" key="4">
    <source>
        <dbReference type="Proteomes" id="UP001596024"/>
    </source>
</evidence>
<proteinExistence type="inferred from homology"/>
<feature type="compositionally biased region" description="Low complexity" evidence="2">
    <location>
        <begin position="164"/>
        <end position="177"/>
    </location>
</feature>
<dbReference type="Pfam" id="PF05443">
    <property type="entry name" value="ROS_MUCR"/>
    <property type="match status" value="1"/>
</dbReference>
<name>A0ABV9NHC8_9PROT</name>
<dbReference type="Proteomes" id="UP001596024">
    <property type="component" value="Unassembled WGS sequence"/>
</dbReference>
<sequence>MTTPSTENIVSMTTELVSAFAGSNAVPAGDLPTLIRDIHATLDALSRDEPEDRGPTLKPAVSVRKSLASRDHLLSLIDGKPYRTLKRHIAAHGFTPSTYRAEYGLPADYPMIAPSYSEERSAVAKARGLGRKPTPQPPGQSTPSLQAAGKKAAAPGSRTARQGAARPAASSRTAASRKGGRPRKAKP</sequence>
<gene>
    <name evidence="3" type="ORF">ACFPB0_12445</name>
</gene>
<organism evidence="3 4">
    <name type="scientific">Glycocaulis abyssi</name>
    <dbReference type="NCBI Taxonomy" id="1433403"/>
    <lineage>
        <taxon>Bacteria</taxon>
        <taxon>Pseudomonadati</taxon>
        <taxon>Pseudomonadota</taxon>
        <taxon>Alphaproteobacteria</taxon>
        <taxon>Maricaulales</taxon>
        <taxon>Maricaulaceae</taxon>
        <taxon>Glycocaulis</taxon>
    </lineage>
</organism>
<dbReference type="InterPro" id="IPR008807">
    <property type="entry name" value="ROS_MUCR"/>
</dbReference>
<dbReference type="Gene3D" id="1.10.10.1550">
    <property type="entry name" value="ROS/MUCR transcriptional regulator protein"/>
    <property type="match status" value="1"/>
</dbReference>
<dbReference type="RefSeq" id="WP_144253281.1">
    <property type="nucleotide sequence ID" value="NZ_CP163422.1"/>
</dbReference>
<evidence type="ECO:0000313" key="3">
    <source>
        <dbReference type="EMBL" id="MFC4726103.1"/>
    </source>
</evidence>
<comment type="similarity">
    <text evidence="1">Belongs to the ros/MucR family.</text>
</comment>
<protein>
    <submittedName>
        <fullName evidence="3">MucR family transcriptional regulator</fullName>
    </submittedName>
</protein>